<reference evidence="2 3" key="1">
    <citation type="submission" date="2023-03" db="EMBL/GenBank/DDBJ databases">
        <title>High recombination rates correlate with genetic variation in Cardiocondyla obscurior ants.</title>
        <authorList>
            <person name="Errbii M."/>
        </authorList>
    </citation>
    <scope>NUCLEOTIDE SEQUENCE [LARGE SCALE GENOMIC DNA]</scope>
    <source>
        <strain evidence="2">Alpha-2009</strain>
        <tissue evidence="2">Whole body</tissue>
    </source>
</reference>
<evidence type="ECO:0000313" key="3">
    <source>
        <dbReference type="Proteomes" id="UP001430953"/>
    </source>
</evidence>
<feature type="compositionally biased region" description="Basic and acidic residues" evidence="1">
    <location>
        <begin position="80"/>
        <end position="112"/>
    </location>
</feature>
<accession>A0AAW2GA22</accession>
<evidence type="ECO:0000313" key="2">
    <source>
        <dbReference type="EMBL" id="KAL0124460.1"/>
    </source>
</evidence>
<organism evidence="2 3">
    <name type="scientific">Cardiocondyla obscurior</name>
    <dbReference type="NCBI Taxonomy" id="286306"/>
    <lineage>
        <taxon>Eukaryota</taxon>
        <taxon>Metazoa</taxon>
        <taxon>Ecdysozoa</taxon>
        <taxon>Arthropoda</taxon>
        <taxon>Hexapoda</taxon>
        <taxon>Insecta</taxon>
        <taxon>Pterygota</taxon>
        <taxon>Neoptera</taxon>
        <taxon>Endopterygota</taxon>
        <taxon>Hymenoptera</taxon>
        <taxon>Apocrita</taxon>
        <taxon>Aculeata</taxon>
        <taxon>Formicoidea</taxon>
        <taxon>Formicidae</taxon>
        <taxon>Myrmicinae</taxon>
        <taxon>Cardiocondyla</taxon>
    </lineage>
</organism>
<feature type="compositionally biased region" description="Basic and acidic residues" evidence="1">
    <location>
        <begin position="34"/>
        <end position="47"/>
    </location>
</feature>
<comment type="caution">
    <text evidence="2">The sequence shown here is derived from an EMBL/GenBank/DDBJ whole genome shotgun (WGS) entry which is preliminary data.</text>
</comment>
<dbReference type="PROSITE" id="PS51257">
    <property type="entry name" value="PROKAR_LIPOPROTEIN"/>
    <property type="match status" value="1"/>
</dbReference>
<name>A0AAW2GA22_9HYME</name>
<feature type="region of interest" description="Disordered" evidence="1">
    <location>
        <begin position="22"/>
        <end position="134"/>
    </location>
</feature>
<keyword evidence="3" id="KW-1185">Reference proteome</keyword>
<evidence type="ECO:0000256" key="1">
    <source>
        <dbReference type="SAM" id="MobiDB-lite"/>
    </source>
</evidence>
<dbReference type="EMBL" id="JADYXP020000005">
    <property type="protein sequence ID" value="KAL0124460.1"/>
    <property type="molecule type" value="Genomic_DNA"/>
</dbReference>
<sequence length="134" mass="15440">MMSRCTISTLHPLSLTSGCLSASRALDSGPEVSSPERERGRKGREDSIDQVATFIGTGRRFRRRGGSGERRREEKKKKEKNCDEEGEKERERESGKKRREEKEQHKRDDENAACRYSMPIHIQPGVERHEASRK</sequence>
<dbReference type="AlphaFoldDB" id="A0AAW2GA22"/>
<proteinExistence type="predicted"/>
<protein>
    <submittedName>
        <fullName evidence="2">Uncharacterized protein</fullName>
    </submittedName>
</protein>
<gene>
    <name evidence="2" type="ORF">PUN28_006357</name>
</gene>
<dbReference type="Proteomes" id="UP001430953">
    <property type="component" value="Unassembled WGS sequence"/>
</dbReference>